<comment type="subcellular location">
    <subcellularLocation>
        <location evidence="1 7">Cell membrane</location>
        <topology evidence="1 7">Multi-pass membrane protein</topology>
    </subcellularLocation>
</comment>
<dbReference type="InterPro" id="IPR032816">
    <property type="entry name" value="VTT_dom"/>
</dbReference>
<protein>
    <recommendedName>
        <fullName evidence="7">TVP38/TMEM64 family membrane protein</fullName>
    </recommendedName>
</protein>
<evidence type="ECO:0000256" key="3">
    <source>
        <dbReference type="ARBA" id="ARBA00022475"/>
    </source>
</evidence>
<keyword evidence="5 7" id="KW-1133">Transmembrane helix</keyword>
<dbReference type="GO" id="GO:0005886">
    <property type="term" value="C:plasma membrane"/>
    <property type="evidence" value="ECO:0007669"/>
    <property type="project" value="UniProtKB-SubCell"/>
</dbReference>
<evidence type="ECO:0000256" key="5">
    <source>
        <dbReference type="ARBA" id="ARBA00022989"/>
    </source>
</evidence>
<keyword evidence="6 7" id="KW-0472">Membrane</keyword>
<gene>
    <name evidence="9" type="ORF">H6H00_02370</name>
</gene>
<dbReference type="PANTHER" id="PTHR12677:SF59">
    <property type="entry name" value="GOLGI APPARATUS MEMBRANE PROTEIN TVP38-RELATED"/>
    <property type="match status" value="1"/>
</dbReference>
<feature type="transmembrane region" description="Helical" evidence="7">
    <location>
        <begin position="185"/>
        <end position="205"/>
    </location>
</feature>
<evidence type="ECO:0000313" key="9">
    <source>
        <dbReference type="EMBL" id="QNG52913.1"/>
    </source>
</evidence>
<comment type="similarity">
    <text evidence="2 7">Belongs to the TVP38/TMEM64 family.</text>
</comment>
<feature type="domain" description="VTT" evidence="8">
    <location>
        <begin position="58"/>
        <end position="175"/>
    </location>
</feature>
<dbReference type="AlphaFoldDB" id="A0A7G7MJF2"/>
<accession>A0A7G7MJF2</accession>
<keyword evidence="10" id="KW-1185">Reference proteome</keyword>
<sequence length="219" mass="22195">MNPRRVILGLAVLAAAVAVVLVARSAGLPDVRGAVEASGVWAPLLFVLFSGAVTVTPVPRTVFTVAAGVLFGSVTGVLLAVAGTTLAAAVAFWLVRLLGAAFVERHAHRRGVAWVRARLDRSGLLAVLSLRLIPMVPFAVLNYAAGLSGVRFVPYVLGTVLGILPGTVAVVVLGDAATGGSPHPVLLTVSLVCGLLGVAGAVLAARRPVAGRTPVEQPA</sequence>
<dbReference type="Proteomes" id="UP000515728">
    <property type="component" value="Chromosome"/>
</dbReference>
<organism evidence="9 10">
    <name type="scientific">Pseudonocardia petroleophila</name>
    <dbReference type="NCBI Taxonomy" id="37331"/>
    <lineage>
        <taxon>Bacteria</taxon>
        <taxon>Bacillati</taxon>
        <taxon>Actinomycetota</taxon>
        <taxon>Actinomycetes</taxon>
        <taxon>Pseudonocardiales</taxon>
        <taxon>Pseudonocardiaceae</taxon>
        <taxon>Pseudonocardia</taxon>
    </lineage>
</organism>
<keyword evidence="4 7" id="KW-0812">Transmembrane</keyword>
<name>A0A7G7MJF2_9PSEU</name>
<evidence type="ECO:0000256" key="7">
    <source>
        <dbReference type="RuleBase" id="RU366058"/>
    </source>
</evidence>
<dbReference type="RefSeq" id="WP_185719742.1">
    <property type="nucleotide sequence ID" value="NZ_BAAAWI010000001.1"/>
</dbReference>
<dbReference type="KEGG" id="ppel:H6H00_02370"/>
<reference evidence="9 10" key="1">
    <citation type="submission" date="2020-08" db="EMBL/GenBank/DDBJ databases">
        <authorList>
            <person name="Mo P."/>
        </authorList>
    </citation>
    <scope>NUCLEOTIDE SEQUENCE [LARGE SCALE GENOMIC DNA]</scope>
    <source>
        <strain evidence="9 10">CGMCC 4.1532</strain>
    </source>
</reference>
<evidence type="ECO:0000256" key="4">
    <source>
        <dbReference type="ARBA" id="ARBA00022692"/>
    </source>
</evidence>
<dbReference type="EMBL" id="CP060131">
    <property type="protein sequence ID" value="QNG52913.1"/>
    <property type="molecule type" value="Genomic_DNA"/>
</dbReference>
<proteinExistence type="inferred from homology"/>
<dbReference type="Pfam" id="PF09335">
    <property type="entry name" value="VTT_dom"/>
    <property type="match status" value="1"/>
</dbReference>
<comment type="caution">
    <text evidence="7">Lacks conserved residue(s) required for the propagation of feature annotation.</text>
</comment>
<dbReference type="PANTHER" id="PTHR12677">
    <property type="entry name" value="GOLGI APPARATUS MEMBRANE PROTEIN TVP38-RELATED"/>
    <property type="match status" value="1"/>
</dbReference>
<evidence type="ECO:0000256" key="6">
    <source>
        <dbReference type="ARBA" id="ARBA00023136"/>
    </source>
</evidence>
<feature type="transmembrane region" description="Helical" evidence="7">
    <location>
        <begin position="35"/>
        <end position="55"/>
    </location>
</feature>
<evidence type="ECO:0000256" key="2">
    <source>
        <dbReference type="ARBA" id="ARBA00008640"/>
    </source>
</evidence>
<evidence type="ECO:0000256" key="1">
    <source>
        <dbReference type="ARBA" id="ARBA00004651"/>
    </source>
</evidence>
<evidence type="ECO:0000313" key="10">
    <source>
        <dbReference type="Proteomes" id="UP000515728"/>
    </source>
</evidence>
<feature type="transmembrane region" description="Helical" evidence="7">
    <location>
        <begin position="124"/>
        <end position="146"/>
    </location>
</feature>
<dbReference type="InterPro" id="IPR015414">
    <property type="entry name" value="TMEM64"/>
</dbReference>
<keyword evidence="3 7" id="KW-1003">Cell membrane</keyword>
<feature type="transmembrane region" description="Helical" evidence="7">
    <location>
        <begin position="152"/>
        <end position="173"/>
    </location>
</feature>
<evidence type="ECO:0000259" key="8">
    <source>
        <dbReference type="Pfam" id="PF09335"/>
    </source>
</evidence>